<proteinExistence type="predicted"/>
<evidence type="ECO:0000256" key="11">
    <source>
        <dbReference type="SAM" id="MobiDB-lite"/>
    </source>
</evidence>
<evidence type="ECO:0000256" key="3">
    <source>
        <dbReference type="ARBA" id="ARBA00022705"/>
    </source>
</evidence>
<dbReference type="Gene3D" id="3.40.1310.20">
    <property type="match status" value="1"/>
</dbReference>
<evidence type="ECO:0000259" key="12">
    <source>
        <dbReference type="Pfam" id="PF00799"/>
    </source>
</evidence>
<dbReference type="GO" id="GO:0046872">
    <property type="term" value="F:metal ion binding"/>
    <property type="evidence" value="ECO:0007669"/>
    <property type="project" value="UniProtKB-KW"/>
</dbReference>
<evidence type="ECO:0000256" key="2">
    <source>
        <dbReference type="ARBA" id="ARBA00022695"/>
    </source>
</evidence>
<name>A0A397VX22_9GLOM</name>
<dbReference type="GO" id="GO:0016779">
    <property type="term" value="F:nucleotidyltransferase activity"/>
    <property type="evidence" value="ECO:0007669"/>
    <property type="project" value="UniProtKB-KW"/>
</dbReference>
<dbReference type="Proteomes" id="UP000266673">
    <property type="component" value="Unassembled WGS sequence"/>
</dbReference>
<keyword evidence="2" id="KW-0548">Nucleotidyltransferase</keyword>
<keyword evidence="10" id="KW-0238">DNA-binding</keyword>
<keyword evidence="3" id="KW-0235">DNA replication</keyword>
<dbReference type="GO" id="GO:0016787">
    <property type="term" value="F:hydrolase activity"/>
    <property type="evidence" value="ECO:0007669"/>
    <property type="project" value="UniProtKB-KW"/>
</dbReference>
<evidence type="ECO:0000256" key="9">
    <source>
        <dbReference type="ARBA" id="ARBA00023124"/>
    </source>
</evidence>
<dbReference type="Pfam" id="PF00799">
    <property type="entry name" value="Gemini_AL1"/>
    <property type="match status" value="1"/>
</dbReference>
<sequence length="283" mass="34488">MKQQLKQKKNKKKEYLEKIVNKKTEKLKYFISNYIIVNENHKDESLHKYAYIKLDKKIQIRKETFFDIKLEDETIYHPNIQGVQSTKALAKEYPKTYTLYNKRLIDWKTKIEEQLYKSLGKPFVEFHYGDKMCGKSSYAENFDEKIAYWFDNKNWFDEIKGSKELNYIKHVIITSNYSLKELYRKDDYNRDQLDWYFDAIWNYKKSQDTFSERKYSEINNDNYLPIEKIRTILAKRNKNNQSDSETSSINSQDSENTKRYKQKKSKTKVNRRYLKKNCLRKTK</sequence>
<accession>A0A397VX22</accession>
<evidence type="ECO:0000256" key="7">
    <source>
        <dbReference type="ARBA" id="ARBA00022759"/>
    </source>
</evidence>
<evidence type="ECO:0000256" key="10">
    <source>
        <dbReference type="ARBA" id="ARBA00023125"/>
    </source>
</evidence>
<keyword evidence="5" id="KW-0479">Metal-binding</keyword>
<keyword evidence="6" id="KW-0547">Nucleotide-binding</keyword>
<reference evidence="13 14" key="1">
    <citation type="submission" date="2018-06" db="EMBL/GenBank/DDBJ databases">
        <title>Comparative genomics reveals the genomic features of Rhizophagus irregularis, R. cerebriforme, R. diaphanum and Gigaspora rosea, and their symbiotic lifestyle signature.</title>
        <authorList>
            <person name="Morin E."/>
            <person name="San Clemente H."/>
            <person name="Chen E.C.H."/>
            <person name="De La Providencia I."/>
            <person name="Hainaut M."/>
            <person name="Kuo A."/>
            <person name="Kohler A."/>
            <person name="Murat C."/>
            <person name="Tang N."/>
            <person name="Roy S."/>
            <person name="Loubradou J."/>
            <person name="Henrissat B."/>
            <person name="Grigoriev I.V."/>
            <person name="Corradi N."/>
            <person name="Roux C."/>
            <person name="Martin F.M."/>
        </authorList>
    </citation>
    <scope>NUCLEOTIDE SEQUENCE [LARGE SCALE GENOMIC DNA]</scope>
    <source>
        <strain evidence="13 14">DAOM 194757</strain>
    </source>
</reference>
<evidence type="ECO:0000313" key="13">
    <source>
        <dbReference type="EMBL" id="RIB26488.1"/>
    </source>
</evidence>
<keyword evidence="9" id="KW-0190">Covalent protein-DNA linkage</keyword>
<comment type="caution">
    <text evidence="13">The sequence shown here is derived from an EMBL/GenBank/DDBJ whole genome shotgun (WGS) entry which is preliminary data.</text>
</comment>
<dbReference type="GO" id="GO:0004519">
    <property type="term" value="F:endonuclease activity"/>
    <property type="evidence" value="ECO:0007669"/>
    <property type="project" value="UniProtKB-KW"/>
</dbReference>
<feature type="region of interest" description="Disordered" evidence="11">
    <location>
        <begin position="237"/>
        <end position="268"/>
    </location>
</feature>
<evidence type="ECO:0000313" key="14">
    <source>
        <dbReference type="Proteomes" id="UP000266673"/>
    </source>
</evidence>
<keyword evidence="4" id="KW-0540">Nuclease</keyword>
<keyword evidence="1" id="KW-0808">Transferase</keyword>
<feature type="compositionally biased region" description="Polar residues" evidence="11">
    <location>
        <begin position="239"/>
        <end position="254"/>
    </location>
</feature>
<dbReference type="GO" id="GO:0003677">
    <property type="term" value="F:DNA binding"/>
    <property type="evidence" value="ECO:0007669"/>
    <property type="project" value="UniProtKB-KW"/>
</dbReference>
<keyword evidence="8" id="KW-0378">Hydrolase</keyword>
<keyword evidence="7" id="KW-0255">Endonuclease</keyword>
<feature type="compositionally biased region" description="Basic residues" evidence="11">
    <location>
        <begin position="259"/>
        <end position="268"/>
    </location>
</feature>
<gene>
    <name evidence="13" type="ORF">C2G38_2163224</name>
</gene>
<dbReference type="GO" id="GO:0000166">
    <property type="term" value="F:nucleotide binding"/>
    <property type="evidence" value="ECO:0007669"/>
    <property type="project" value="UniProtKB-KW"/>
</dbReference>
<keyword evidence="14" id="KW-1185">Reference proteome</keyword>
<evidence type="ECO:0000256" key="8">
    <source>
        <dbReference type="ARBA" id="ARBA00022801"/>
    </source>
</evidence>
<dbReference type="InterPro" id="IPR049912">
    <property type="entry name" value="CRESS_DNA_REP"/>
</dbReference>
<dbReference type="SUPFAM" id="SSF55464">
    <property type="entry name" value="Origin of replication-binding domain, RBD-like"/>
    <property type="match status" value="1"/>
</dbReference>
<dbReference type="EMBL" id="QKWP01000134">
    <property type="protein sequence ID" value="RIB26488.1"/>
    <property type="molecule type" value="Genomic_DNA"/>
</dbReference>
<evidence type="ECO:0000256" key="5">
    <source>
        <dbReference type="ARBA" id="ARBA00022723"/>
    </source>
</evidence>
<protein>
    <recommendedName>
        <fullName evidence="12">CRESS-DNA virus Rep endonuclease domain-containing protein</fullName>
    </recommendedName>
</protein>
<organism evidence="13 14">
    <name type="scientific">Gigaspora rosea</name>
    <dbReference type="NCBI Taxonomy" id="44941"/>
    <lineage>
        <taxon>Eukaryota</taxon>
        <taxon>Fungi</taxon>
        <taxon>Fungi incertae sedis</taxon>
        <taxon>Mucoromycota</taxon>
        <taxon>Glomeromycotina</taxon>
        <taxon>Glomeromycetes</taxon>
        <taxon>Diversisporales</taxon>
        <taxon>Gigasporaceae</taxon>
        <taxon>Gigaspora</taxon>
    </lineage>
</organism>
<feature type="domain" description="CRESS-DNA virus Rep endonuclease" evidence="12">
    <location>
        <begin position="11"/>
        <end position="89"/>
    </location>
</feature>
<dbReference type="AlphaFoldDB" id="A0A397VX22"/>
<evidence type="ECO:0000256" key="4">
    <source>
        <dbReference type="ARBA" id="ARBA00022722"/>
    </source>
</evidence>
<evidence type="ECO:0000256" key="1">
    <source>
        <dbReference type="ARBA" id="ARBA00022679"/>
    </source>
</evidence>
<dbReference type="GO" id="GO:0006260">
    <property type="term" value="P:DNA replication"/>
    <property type="evidence" value="ECO:0007669"/>
    <property type="project" value="UniProtKB-KW"/>
</dbReference>
<evidence type="ECO:0000256" key="6">
    <source>
        <dbReference type="ARBA" id="ARBA00022741"/>
    </source>
</evidence>